<name>A0AAW0K8I2_QUESU</name>
<keyword evidence="4" id="KW-1185">Reference proteome</keyword>
<keyword evidence="1" id="KW-0479">Metal-binding</keyword>
<dbReference type="Pfam" id="PF14111">
    <property type="entry name" value="DUF4283"/>
    <property type="match status" value="1"/>
</dbReference>
<evidence type="ECO:0000259" key="2">
    <source>
        <dbReference type="PROSITE" id="PS50158"/>
    </source>
</evidence>
<dbReference type="AlphaFoldDB" id="A0AAW0K8I2"/>
<sequence length="575" mass="63288">MDSEFVQKLKNITLTEEEGEVIRVGTVHRDRILEECSLSLVGRFLTNKSFNQRAAKTVLRSVWKMGSDVRIVDVGDGVFQFKFSMESQLKWVLANGPWSFEDHPLVLCRWERGMTATSVQFNSIPMWVQMWGLPFDLLSEEVGRDIGNGLGTVVEVDLKAFSSDQARFLRVRVELPLEKPLRRGGVVASPEGDKICIGFKYERLVGLCFKCGRIGHEARVCSFHVDHQQGLPYGEWLKAGSRKTYATANSGGSFERREIGAQEGPSHGFSSRQIERDKVHSVIDNVGMVLEQNRLVEDGGSVMPSKGGAEIRFPSKGGAVNGEPLKGGSKFGLGTKVGTVALTAGKLSPDFEEIISELDQAIQSEPIILHSKSIQEEQLKDKKDIYSGLVDVEVMDEDVTSCKNVLKGKKVDPGSNSCLQDDGVRFKIGKSNGQVCSNPVKGRPKRSGIKNKSGLLPLQGPMSSEFDDVMFKKPNSKEIKSDIIEGAGLKKGTWKRALNLSSSVPVSIDAVIMGIGKASLEFNNVGFSHVKRNANIPAHLLAKYAMGIVDQCLWMEYCPDFIELAILHDVNDIVV</sequence>
<evidence type="ECO:0000256" key="1">
    <source>
        <dbReference type="PROSITE-ProRule" id="PRU00047"/>
    </source>
</evidence>
<dbReference type="GO" id="GO:0003676">
    <property type="term" value="F:nucleic acid binding"/>
    <property type="evidence" value="ECO:0007669"/>
    <property type="project" value="InterPro"/>
</dbReference>
<proteinExistence type="predicted"/>
<gene>
    <name evidence="3" type="ORF">CFP56_023490</name>
</gene>
<dbReference type="GO" id="GO:0008270">
    <property type="term" value="F:zinc ion binding"/>
    <property type="evidence" value="ECO:0007669"/>
    <property type="project" value="UniProtKB-KW"/>
</dbReference>
<feature type="domain" description="CCHC-type" evidence="2">
    <location>
        <begin position="208"/>
        <end position="221"/>
    </location>
</feature>
<evidence type="ECO:0000313" key="4">
    <source>
        <dbReference type="Proteomes" id="UP000237347"/>
    </source>
</evidence>
<dbReference type="PANTHER" id="PTHR31286">
    <property type="entry name" value="GLYCINE-RICH CELL WALL STRUCTURAL PROTEIN 1.8-LIKE"/>
    <property type="match status" value="1"/>
</dbReference>
<dbReference type="PANTHER" id="PTHR31286:SF178">
    <property type="entry name" value="DUF4283 DOMAIN-CONTAINING PROTEIN"/>
    <property type="match status" value="1"/>
</dbReference>
<dbReference type="EMBL" id="PKMF04000371">
    <property type="protein sequence ID" value="KAK7835487.1"/>
    <property type="molecule type" value="Genomic_DNA"/>
</dbReference>
<dbReference type="Pfam" id="PF14392">
    <property type="entry name" value="zf-CCHC_4"/>
    <property type="match status" value="1"/>
</dbReference>
<organism evidence="3 4">
    <name type="scientific">Quercus suber</name>
    <name type="common">Cork oak</name>
    <dbReference type="NCBI Taxonomy" id="58331"/>
    <lineage>
        <taxon>Eukaryota</taxon>
        <taxon>Viridiplantae</taxon>
        <taxon>Streptophyta</taxon>
        <taxon>Embryophyta</taxon>
        <taxon>Tracheophyta</taxon>
        <taxon>Spermatophyta</taxon>
        <taxon>Magnoliopsida</taxon>
        <taxon>eudicotyledons</taxon>
        <taxon>Gunneridae</taxon>
        <taxon>Pentapetalae</taxon>
        <taxon>rosids</taxon>
        <taxon>fabids</taxon>
        <taxon>Fagales</taxon>
        <taxon>Fagaceae</taxon>
        <taxon>Quercus</taxon>
    </lineage>
</organism>
<comment type="caution">
    <text evidence="3">The sequence shown here is derived from an EMBL/GenBank/DDBJ whole genome shotgun (WGS) entry which is preliminary data.</text>
</comment>
<dbReference type="InterPro" id="IPR025836">
    <property type="entry name" value="Zn_knuckle_CX2CX4HX4C"/>
</dbReference>
<reference evidence="3 4" key="1">
    <citation type="journal article" date="2018" name="Sci. Data">
        <title>The draft genome sequence of cork oak.</title>
        <authorList>
            <person name="Ramos A.M."/>
            <person name="Usie A."/>
            <person name="Barbosa P."/>
            <person name="Barros P.M."/>
            <person name="Capote T."/>
            <person name="Chaves I."/>
            <person name="Simoes F."/>
            <person name="Abreu I."/>
            <person name="Carrasquinho I."/>
            <person name="Faro C."/>
            <person name="Guimaraes J.B."/>
            <person name="Mendonca D."/>
            <person name="Nobrega F."/>
            <person name="Rodrigues L."/>
            <person name="Saibo N.J.M."/>
            <person name="Varela M.C."/>
            <person name="Egas C."/>
            <person name="Matos J."/>
            <person name="Miguel C.M."/>
            <person name="Oliveira M.M."/>
            <person name="Ricardo C.P."/>
            <person name="Goncalves S."/>
        </authorList>
    </citation>
    <scope>NUCLEOTIDE SEQUENCE [LARGE SCALE GENOMIC DNA]</scope>
    <source>
        <strain evidence="4">cv. HL8</strain>
    </source>
</reference>
<accession>A0AAW0K8I2</accession>
<dbReference type="InterPro" id="IPR001878">
    <property type="entry name" value="Znf_CCHC"/>
</dbReference>
<dbReference type="InterPro" id="IPR025558">
    <property type="entry name" value="DUF4283"/>
</dbReference>
<dbReference type="InterPro" id="IPR040256">
    <property type="entry name" value="At4g02000-like"/>
</dbReference>
<dbReference type="Proteomes" id="UP000237347">
    <property type="component" value="Unassembled WGS sequence"/>
</dbReference>
<protein>
    <recommendedName>
        <fullName evidence="2">CCHC-type domain-containing protein</fullName>
    </recommendedName>
</protein>
<keyword evidence="1" id="KW-0862">Zinc</keyword>
<keyword evidence="1" id="KW-0863">Zinc-finger</keyword>
<dbReference type="PROSITE" id="PS50158">
    <property type="entry name" value="ZF_CCHC"/>
    <property type="match status" value="1"/>
</dbReference>
<evidence type="ECO:0000313" key="3">
    <source>
        <dbReference type="EMBL" id="KAK7835487.1"/>
    </source>
</evidence>